<dbReference type="Pfam" id="PF05060">
    <property type="entry name" value="MGAT2"/>
    <property type="match status" value="1"/>
</dbReference>
<evidence type="ECO:0000256" key="8">
    <source>
        <dbReference type="ARBA" id="ARBA00022679"/>
    </source>
</evidence>
<comment type="cofactor">
    <cofactor evidence="1 24">
        <name>Mn(2+)</name>
        <dbReference type="ChEBI" id="CHEBI:29035"/>
    </cofactor>
</comment>
<evidence type="ECO:0000256" key="23">
    <source>
        <dbReference type="PIRSR" id="PIRSR607754-1"/>
    </source>
</evidence>
<protein>
    <recommendedName>
        <fullName evidence="6">Alpha-1,6-mannosyl-glycoprotein 2-beta-N-acetylglucosaminyltransferase</fullName>
        <ecNumber evidence="5">2.4.1.143</ecNumber>
    </recommendedName>
    <alternativeName>
        <fullName evidence="21">Beta-1,2-N-acetylglucosaminyltransferase II</fullName>
    </alternativeName>
    <alternativeName>
        <fullName evidence="20">GlcNAc-T II</fullName>
    </alternativeName>
    <alternativeName>
        <fullName evidence="19">Mannoside acetylglucosaminyltransferase 2</fullName>
    </alternativeName>
    <alternativeName>
        <fullName evidence="18">N-glycosyl-oligosaccharide-glycoprotein N-acetylglucosaminyltransferase II</fullName>
    </alternativeName>
</protein>
<feature type="disulfide bond" evidence="25">
    <location>
        <begin position="198"/>
        <end position="212"/>
    </location>
</feature>
<feature type="disulfide bond" evidence="25">
    <location>
        <begin position="338"/>
        <end position="361"/>
    </location>
</feature>
<keyword evidence="9" id="KW-0812">Transmembrane</keyword>
<keyword evidence="15 25" id="KW-1015">Disulfide bond</keyword>
<keyword evidence="14" id="KW-0472">Membrane</keyword>
<evidence type="ECO:0000256" key="10">
    <source>
        <dbReference type="ARBA" id="ARBA00022723"/>
    </source>
</evidence>
<dbReference type="GO" id="GO:0008455">
    <property type="term" value="F:alpha-1,6-mannosylglycoprotein 2-beta-N-acetylglucosaminyltransferase activity"/>
    <property type="evidence" value="ECO:0007669"/>
    <property type="project" value="UniProtKB-EC"/>
</dbReference>
<dbReference type="HOGENOM" id="CLU_032753_2_1_1"/>
<dbReference type="PANTHER" id="PTHR12871:SF0">
    <property type="entry name" value="ALPHA-1,6-MANNOSYL-GLYCOPROTEIN 2-BETA-N-ACETYLGLUCOSAMINYLTRANSFERASE"/>
    <property type="match status" value="1"/>
</dbReference>
<evidence type="ECO:0000256" key="22">
    <source>
        <dbReference type="ARBA" id="ARBA00093257"/>
    </source>
</evidence>
<keyword evidence="12" id="KW-1133">Transmembrane helix</keyword>
<dbReference type="EMBL" id="DS268632">
    <property type="protein sequence ID" value="EFO95970.1"/>
    <property type="molecule type" value="Genomic_DNA"/>
</dbReference>
<dbReference type="GO" id="GO:0000139">
    <property type="term" value="C:Golgi membrane"/>
    <property type="evidence" value="ECO:0007669"/>
    <property type="project" value="UniProtKB-SubCell"/>
</dbReference>
<evidence type="ECO:0000256" key="9">
    <source>
        <dbReference type="ARBA" id="ARBA00022692"/>
    </source>
</evidence>
<dbReference type="UniPathway" id="UPA00378"/>
<evidence type="ECO:0000313" key="27">
    <source>
        <dbReference type="EMBL" id="EFO95970.1"/>
    </source>
</evidence>
<dbReference type="AlphaFoldDB" id="E3NF79"/>
<comment type="similarity">
    <text evidence="4">Belongs to the glycosyltransferase 16 (GT16) protein family.</text>
</comment>
<feature type="binding site" evidence="23">
    <location>
        <begin position="125"/>
        <end position="129"/>
    </location>
    <ligand>
        <name>substrate</name>
    </ligand>
</feature>
<comment type="pathway">
    <text evidence="3">Protein modification; protein glycosylation.</text>
</comment>
<keyword evidence="8" id="KW-0808">Transferase</keyword>
<dbReference type="FunCoup" id="E3NF79">
    <property type="interactions" value="2348"/>
</dbReference>
<proteinExistence type="inferred from homology"/>
<dbReference type="OrthoDB" id="6019616at2759"/>
<evidence type="ECO:0000256" key="16">
    <source>
        <dbReference type="ARBA" id="ARBA00023180"/>
    </source>
</evidence>
<feature type="binding site" evidence="23">
    <location>
        <position position="156"/>
    </location>
    <ligand>
        <name>substrate</name>
    </ligand>
</feature>
<evidence type="ECO:0000256" key="24">
    <source>
        <dbReference type="PIRSR" id="PIRSR607754-2"/>
    </source>
</evidence>
<dbReference type="InterPro" id="IPR029044">
    <property type="entry name" value="Nucleotide-diphossugar_trans"/>
</dbReference>
<keyword evidence="10 24" id="KW-0479">Metal-binding</keyword>
<keyword evidence="17 24" id="KW-0464">Manganese</keyword>
<evidence type="ECO:0000256" key="5">
    <source>
        <dbReference type="ARBA" id="ARBA00012613"/>
    </source>
</evidence>
<feature type="region of interest" description="Disordered" evidence="26">
    <location>
        <begin position="416"/>
        <end position="435"/>
    </location>
</feature>
<dbReference type="eggNOG" id="KOG2791">
    <property type="taxonomic scope" value="Eukaryota"/>
</dbReference>
<dbReference type="STRING" id="31234.E3NF79"/>
<dbReference type="EC" id="2.4.1.143" evidence="5"/>
<dbReference type="GO" id="GO:0005795">
    <property type="term" value="C:Golgi stack"/>
    <property type="evidence" value="ECO:0007669"/>
    <property type="project" value="InterPro"/>
</dbReference>
<feature type="binding site" evidence="24">
    <location>
        <position position="264"/>
    </location>
    <ligand>
        <name>Mn(2+)</name>
        <dbReference type="ChEBI" id="CHEBI:29035"/>
    </ligand>
</feature>
<accession>E3NF79</accession>
<keyword evidence="7" id="KW-0328">Glycosyltransferase</keyword>
<dbReference type="InterPro" id="IPR007754">
    <property type="entry name" value="GlcNAc_II"/>
</dbReference>
<evidence type="ECO:0000256" key="3">
    <source>
        <dbReference type="ARBA" id="ARBA00004922"/>
    </source>
</evidence>
<evidence type="ECO:0000256" key="7">
    <source>
        <dbReference type="ARBA" id="ARBA00022676"/>
    </source>
</evidence>
<gene>
    <name evidence="27" type="primary">Cre-gly-20</name>
    <name evidence="27" type="ORF">CRE_16429</name>
</gene>
<keyword evidence="13" id="KW-0333">Golgi apparatus</keyword>
<keyword evidence="11" id="KW-0735">Signal-anchor</keyword>
<evidence type="ECO:0000256" key="26">
    <source>
        <dbReference type="SAM" id="MobiDB-lite"/>
    </source>
</evidence>
<evidence type="ECO:0000256" key="4">
    <source>
        <dbReference type="ARBA" id="ARBA00011011"/>
    </source>
</evidence>
<evidence type="ECO:0000256" key="15">
    <source>
        <dbReference type="ARBA" id="ARBA00023157"/>
    </source>
</evidence>
<evidence type="ECO:0000313" key="28">
    <source>
        <dbReference type="Proteomes" id="UP000008281"/>
    </source>
</evidence>
<feature type="binding site" evidence="23">
    <location>
        <begin position="231"/>
        <end position="235"/>
    </location>
    <ligand>
        <name>substrate</name>
    </ligand>
</feature>
<feature type="binding site" evidence="24">
    <location>
        <position position="378"/>
    </location>
    <ligand>
        <name>Mn(2+)</name>
        <dbReference type="ChEBI" id="CHEBI:29035"/>
    </ligand>
</feature>
<evidence type="ECO:0000256" key="20">
    <source>
        <dbReference type="ARBA" id="ARBA00032552"/>
    </source>
</evidence>
<dbReference type="OMA" id="FHFYKSM"/>
<evidence type="ECO:0000256" key="25">
    <source>
        <dbReference type="PIRSR" id="PIRSR607754-3"/>
    </source>
</evidence>
<keyword evidence="16" id="KW-0325">Glycoprotein</keyword>
<dbReference type="InParanoid" id="E3NF79"/>
<evidence type="ECO:0000256" key="12">
    <source>
        <dbReference type="ARBA" id="ARBA00022989"/>
    </source>
</evidence>
<evidence type="ECO:0000256" key="1">
    <source>
        <dbReference type="ARBA" id="ARBA00001936"/>
    </source>
</evidence>
<evidence type="ECO:0000256" key="21">
    <source>
        <dbReference type="ARBA" id="ARBA00032915"/>
    </source>
</evidence>
<reference evidence="27" key="1">
    <citation type="submission" date="2007-07" db="EMBL/GenBank/DDBJ databases">
        <title>PCAP assembly of the Caenorhabditis remanei genome.</title>
        <authorList>
            <consortium name="The Caenorhabditis remanei Sequencing Consortium"/>
            <person name="Wilson R.K."/>
        </authorList>
    </citation>
    <scope>NUCLEOTIDE SEQUENCE [LARGE SCALE GENOMIC DNA]</scope>
    <source>
        <strain evidence="27">PB4641</strain>
    </source>
</reference>
<dbReference type="GO" id="GO:0006487">
    <property type="term" value="P:protein N-linked glycosylation"/>
    <property type="evidence" value="ECO:0007669"/>
    <property type="project" value="EnsemblMetazoa"/>
</dbReference>
<evidence type="ECO:0000256" key="6">
    <source>
        <dbReference type="ARBA" id="ARBA00014817"/>
    </source>
</evidence>
<feature type="disulfide bond" evidence="25">
    <location>
        <begin position="382"/>
        <end position="389"/>
    </location>
</feature>
<dbReference type="SUPFAM" id="SSF53448">
    <property type="entry name" value="Nucleotide-diphospho-sugar transferases"/>
    <property type="match status" value="1"/>
</dbReference>
<name>E3NF79_CAERE</name>
<evidence type="ECO:0000256" key="14">
    <source>
        <dbReference type="ARBA" id="ARBA00023136"/>
    </source>
</evidence>
<dbReference type="Gene3D" id="3.90.550.10">
    <property type="entry name" value="Spore Coat Polysaccharide Biosynthesis Protein SpsA, Chain A"/>
    <property type="match status" value="1"/>
</dbReference>
<dbReference type="GO" id="GO:0046872">
    <property type="term" value="F:metal ion binding"/>
    <property type="evidence" value="ECO:0007669"/>
    <property type="project" value="UniProtKB-KW"/>
</dbReference>
<evidence type="ECO:0000256" key="13">
    <source>
        <dbReference type="ARBA" id="ARBA00023034"/>
    </source>
</evidence>
<comment type="subcellular location">
    <subcellularLocation>
        <location evidence="2">Golgi apparatus membrane</location>
        <topology evidence="2">Single-pass type II membrane protein</topology>
    </subcellularLocation>
</comment>
<keyword evidence="28" id="KW-1185">Reference proteome</keyword>
<evidence type="ECO:0000256" key="11">
    <source>
        <dbReference type="ARBA" id="ARBA00022968"/>
    </source>
</evidence>
<evidence type="ECO:0000256" key="2">
    <source>
        <dbReference type="ARBA" id="ARBA00004323"/>
    </source>
</evidence>
<feature type="disulfide bond" evidence="25">
    <location>
        <begin position="286"/>
        <end position="289"/>
    </location>
</feature>
<evidence type="ECO:0000256" key="17">
    <source>
        <dbReference type="ARBA" id="ARBA00023211"/>
    </source>
</evidence>
<comment type="catalytic activity">
    <reaction evidence="22">
        <text>an N(4)-{beta-D-GlcNAc-(1-&gt;2)-alpha-D-Man-(1-&gt;3)-[alpha-D-Man-(1-&gt;6)]-beta-D-Man-(1-&gt;4)-beta-D-GlcNAc-(1-&gt;4)-beta-D-GlcNAc}-L-asparaginyl-[protein] + UDP-N-acetyl-alpha-D-glucosamine = N(4)-{beta-D-GlcNAc-(1-&gt;2)-alpha-D-Man-(1-&gt;3)-[beta-D-GlcNAc-(1-&gt;2)-alpha-D-Man-(1-&gt;6)]-beta-D-Man-(1-&gt;4)-beta-D-GlcNAc-(1-&gt;4)-beta-D-GlcNAc}-L-asparaginyl-[protein] + UDP + H(+)</text>
        <dbReference type="Rhea" id="RHEA:12941"/>
        <dbReference type="Rhea" id="RHEA-COMP:13526"/>
        <dbReference type="Rhea" id="RHEA-COMP:14369"/>
        <dbReference type="ChEBI" id="CHEBI:15378"/>
        <dbReference type="ChEBI" id="CHEBI:57705"/>
        <dbReference type="ChEBI" id="CHEBI:58223"/>
        <dbReference type="ChEBI" id="CHEBI:60615"/>
        <dbReference type="ChEBI" id="CHEBI:60651"/>
        <dbReference type="EC" id="2.4.1.143"/>
    </reaction>
</comment>
<dbReference type="Proteomes" id="UP000008281">
    <property type="component" value="Unassembled WGS sequence"/>
</dbReference>
<evidence type="ECO:0000256" key="19">
    <source>
        <dbReference type="ARBA" id="ARBA00031203"/>
    </source>
</evidence>
<evidence type="ECO:0000256" key="18">
    <source>
        <dbReference type="ARBA" id="ARBA00029663"/>
    </source>
</evidence>
<dbReference type="PANTHER" id="PTHR12871">
    <property type="entry name" value="BETA-1,2-N-ACETYLGLUCOSAMINYLTRANSFERASE II"/>
    <property type="match status" value="1"/>
</dbReference>
<organism evidence="28">
    <name type="scientific">Caenorhabditis remanei</name>
    <name type="common">Caenorhabditis vulgaris</name>
    <dbReference type="NCBI Taxonomy" id="31234"/>
    <lineage>
        <taxon>Eukaryota</taxon>
        <taxon>Metazoa</taxon>
        <taxon>Ecdysozoa</taxon>
        <taxon>Nematoda</taxon>
        <taxon>Chromadorea</taxon>
        <taxon>Rhabditida</taxon>
        <taxon>Rhabditina</taxon>
        <taxon>Rhabditomorpha</taxon>
        <taxon>Rhabditoidea</taxon>
        <taxon>Rhabditidae</taxon>
        <taxon>Peloderinae</taxon>
        <taxon>Caenorhabditis</taxon>
    </lineage>
</organism>
<sequence>MMVYRRMHRLANAVIVCCLFGFIVIFLKAPSEEQRIRDGVPIVSQNAGWSAKDWDGVNKEVADLLKNESKSERSDLSGWDFKTDGKPLNGAEIVESVSFLNENFDILNTAKFGDLSSVKTILVIQVHDRPVYLQYLIESMRNTRGISETLLVFSHDINVGINNDLIRNITFARVYQIFYPYNLQLFPSVFPGQSPTDCPEKMKRDRAQETNCSNWSYPDKYGNYRVAQLTQIKHHWWWKMNFVFDGIVDKFEMNDPWVLLLEEDHMLAPDALHVLDIIVSNRPTYCAACEIISLGFYLKSTNKYGQDIAHLGVHPWYSSKHNMGMALQKATWKKIQGCSGMFCSWDDYNWDWSLMQVSAKCLPQRFRVIFTKSPRVIHIGDCGVHTHRCEAHKALKSTQDLFQQYKDRLFPSSMTVTDTSRRSLKPSKENGGLGDRQLCELNKTPLVRVSAQQPSVLHSMLNTKIQFNTSTTTPTTSITSSNSQNL</sequence>
<dbReference type="GO" id="GO:0009312">
    <property type="term" value="P:oligosaccharide biosynthetic process"/>
    <property type="evidence" value="ECO:0007669"/>
    <property type="project" value="InterPro"/>
</dbReference>